<dbReference type="InterPro" id="IPR027417">
    <property type="entry name" value="P-loop_NTPase"/>
</dbReference>
<feature type="domain" description="DEAD/DEAH-box helicase" evidence="6">
    <location>
        <begin position="79"/>
        <end position="142"/>
    </location>
</feature>
<dbReference type="GO" id="GO:0005524">
    <property type="term" value="F:ATP binding"/>
    <property type="evidence" value="ECO:0007669"/>
    <property type="project" value="UniProtKB-KW"/>
</dbReference>
<feature type="transmembrane region" description="Helical" evidence="5">
    <location>
        <begin position="145"/>
        <end position="165"/>
    </location>
</feature>
<dbReference type="OrthoDB" id="1738706at2759"/>
<evidence type="ECO:0000259" key="6">
    <source>
        <dbReference type="Pfam" id="PF00270"/>
    </source>
</evidence>
<accession>A0A9Q1KUJ1</accession>
<sequence>MAGGGGPAKADESAPHPPKDQLPNVSYCITSPPPWPKAILLGFQHYIVTLGTIVLIPTALVPQMGGGKCPILCGCLFAVVILVPTKELALQTSRVCKELAKHLKIQVMVTTGGTPLRDDIMRLYQLVHLLVPTPGRILDFAKKGVGLYIFVMILIEFLCIFGTVLTELIKCIYGNYGIMARIPLLPFVAIVT</sequence>
<organism evidence="7 8">
    <name type="scientific">Carnegiea gigantea</name>
    <dbReference type="NCBI Taxonomy" id="171969"/>
    <lineage>
        <taxon>Eukaryota</taxon>
        <taxon>Viridiplantae</taxon>
        <taxon>Streptophyta</taxon>
        <taxon>Embryophyta</taxon>
        <taxon>Tracheophyta</taxon>
        <taxon>Spermatophyta</taxon>
        <taxon>Magnoliopsida</taxon>
        <taxon>eudicotyledons</taxon>
        <taxon>Gunneridae</taxon>
        <taxon>Pentapetalae</taxon>
        <taxon>Caryophyllales</taxon>
        <taxon>Cactineae</taxon>
        <taxon>Cactaceae</taxon>
        <taxon>Cactoideae</taxon>
        <taxon>Echinocereeae</taxon>
        <taxon>Carnegiea</taxon>
    </lineage>
</organism>
<evidence type="ECO:0000256" key="1">
    <source>
        <dbReference type="ARBA" id="ARBA00022741"/>
    </source>
</evidence>
<dbReference type="Gene3D" id="3.40.50.300">
    <property type="entry name" value="P-loop containing nucleotide triphosphate hydrolases"/>
    <property type="match status" value="1"/>
</dbReference>
<evidence type="ECO:0000256" key="5">
    <source>
        <dbReference type="SAM" id="Phobius"/>
    </source>
</evidence>
<proteinExistence type="predicted"/>
<evidence type="ECO:0000256" key="3">
    <source>
        <dbReference type="ARBA" id="ARBA00022806"/>
    </source>
</evidence>
<evidence type="ECO:0000313" key="7">
    <source>
        <dbReference type="EMBL" id="KAJ8451166.1"/>
    </source>
</evidence>
<reference evidence="7" key="1">
    <citation type="submission" date="2022-04" db="EMBL/GenBank/DDBJ databases">
        <title>Carnegiea gigantea Genome sequencing and assembly v2.</title>
        <authorList>
            <person name="Copetti D."/>
            <person name="Sanderson M.J."/>
            <person name="Burquez A."/>
            <person name="Wojciechowski M.F."/>
        </authorList>
    </citation>
    <scope>NUCLEOTIDE SEQUENCE</scope>
    <source>
        <strain evidence="7">SGP5-SGP5p</strain>
        <tissue evidence="7">Aerial part</tissue>
    </source>
</reference>
<dbReference type="InterPro" id="IPR011545">
    <property type="entry name" value="DEAD/DEAH_box_helicase_dom"/>
</dbReference>
<evidence type="ECO:0000313" key="8">
    <source>
        <dbReference type="Proteomes" id="UP001153076"/>
    </source>
</evidence>
<dbReference type="SUPFAM" id="SSF52540">
    <property type="entry name" value="P-loop containing nucleoside triphosphate hydrolases"/>
    <property type="match status" value="1"/>
</dbReference>
<dbReference type="EMBL" id="JAKOGI010000011">
    <property type="protein sequence ID" value="KAJ8451166.1"/>
    <property type="molecule type" value="Genomic_DNA"/>
</dbReference>
<feature type="transmembrane region" description="Helical" evidence="5">
    <location>
        <begin position="43"/>
        <end position="62"/>
    </location>
</feature>
<dbReference type="AlphaFoldDB" id="A0A9Q1KUJ1"/>
<dbReference type="Proteomes" id="UP001153076">
    <property type="component" value="Unassembled WGS sequence"/>
</dbReference>
<gene>
    <name evidence="7" type="ORF">Cgig2_026975</name>
</gene>
<keyword evidence="8" id="KW-1185">Reference proteome</keyword>
<evidence type="ECO:0000256" key="4">
    <source>
        <dbReference type="ARBA" id="ARBA00022840"/>
    </source>
</evidence>
<keyword evidence="2" id="KW-0378">Hydrolase</keyword>
<protein>
    <recommendedName>
        <fullName evidence="6">DEAD/DEAH-box helicase domain-containing protein</fullName>
    </recommendedName>
</protein>
<name>A0A9Q1KUJ1_9CARY</name>
<keyword evidence="4" id="KW-0067">ATP-binding</keyword>
<dbReference type="GO" id="GO:0004386">
    <property type="term" value="F:helicase activity"/>
    <property type="evidence" value="ECO:0007669"/>
    <property type="project" value="UniProtKB-KW"/>
</dbReference>
<dbReference type="PANTHER" id="PTHR47960">
    <property type="entry name" value="DEAD-BOX ATP-DEPENDENT RNA HELICASE 50"/>
    <property type="match status" value="1"/>
</dbReference>
<keyword evidence="1" id="KW-0547">Nucleotide-binding</keyword>
<keyword evidence="5" id="KW-1133">Transmembrane helix</keyword>
<keyword evidence="5" id="KW-0472">Membrane</keyword>
<dbReference type="Pfam" id="PF00270">
    <property type="entry name" value="DEAD"/>
    <property type="match status" value="1"/>
</dbReference>
<evidence type="ECO:0000256" key="2">
    <source>
        <dbReference type="ARBA" id="ARBA00022801"/>
    </source>
</evidence>
<keyword evidence="5" id="KW-0812">Transmembrane</keyword>
<comment type="caution">
    <text evidence="7">The sequence shown here is derived from an EMBL/GenBank/DDBJ whole genome shotgun (WGS) entry which is preliminary data.</text>
</comment>
<keyword evidence="3" id="KW-0347">Helicase</keyword>
<dbReference type="GO" id="GO:0003676">
    <property type="term" value="F:nucleic acid binding"/>
    <property type="evidence" value="ECO:0007669"/>
    <property type="project" value="InterPro"/>
</dbReference>
<dbReference type="GO" id="GO:0016787">
    <property type="term" value="F:hydrolase activity"/>
    <property type="evidence" value="ECO:0007669"/>
    <property type="project" value="UniProtKB-KW"/>
</dbReference>